<evidence type="ECO:0000313" key="2">
    <source>
        <dbReference type="EMBL" id="GHG03485.1"/>
    </source>
</evidence>
<evidence type="ECO:0000313" key="3">
    <source>
        <dbReference type="Proteomes" id="UP000649955"/>
    </source>
</evidence>
<evidence type="ECO:0000256" key="1">
    <source>
        <dbReference type="SAM" id="Phobius"/>
    </source>
</evidence>
<proteinExistence type="predicted"/>
<dbReference type="EMBL" id="BNAW01000005">
    <property type="protein sequence ID" value="GHG03485.1"/>
    <property type="molecule type" value="Genomic_DNA"/>
</dbReference>
<sequence length="65" mass="6887">MTTPVHGVTPALYLTGTVHLVPLLTDAHSGAVPWTVAVIVAVFAELVVALLVRRRRRVPESSSSA</sequence>
<feature type="transmembrane region" description="Helical" evidence="1">
    <location>
        <begin position="31"/>
        <end position="52"/>
    </location>
</feature>
<keyword evidence="3" id="KW-1185">Reference proteome</keyword>
<name>A0ABQ3K5U9_9PSEU</name>
<organism evidence="2 3">
    <name type="scientific">Amycolatopsis bullii</name>
    <dbReference type="NCBI Taxonomy" id="941987"/>
    <lineage>
        <taxon>Bacteria</taxon>
        <taxon>Bacillati</taxon>
        <taxon>Actinomycetota</taxon>
        <taxon>Actinomycetes</taxon>
        <taxon>Pseudonocardiales</taxon>
        <taxon>Pseudonocardiaceae</taxon>
        <taxon>Amycolatopsis</taxon>
    </lineage>
</organism>
<dbReference type="RefSeq" id="WP_191308246.1">
    <property type="nucleotide sequence ID" value="NZ_BNAW01000005.1"/>
</dbReference>
<comment type="caution">
    <text evidence="2">The sequence shown here is derived from an EMBL/GenBank/DDBJ whole genome shotgun (WGS) entry which is preliminary data.</text>
</comment>
<keyword evidence="1" id="KW-0812">Transmembrane</keyword>
<gene>
    <name evidence="2" type="ORF">GCM10017567_18950</name>
</gene>
<keyword evidence="1" id="KW-0472">Membrane</keyword>
<accession>A0ABQ3K5U9</accession>
<reference evidence="3" key="1">
    <citation type="journal article" date="2019" name="Int. J. Syst. Evol. Microbiol.">
        <title>The Global Catalogue of Microorganisms (GCM) 10K type strain sequencing project: providing services to taxonomists for standard genome sequencing and annotation.</title>
        <authorList>
            <consortium name="The Broad Institute Genomics Platform"/>
            <consortium name="The Broad Institute Genome Sequencing Center for Infectious Disease"/>
            <person name="Wu L."/>
            <person name="Ma J."/>
        </authorList>
    </citation>
    <scope>NUCLEOTIDE SEQUENCE [LARGE SCALE GENOMIC DNA]</scope>
    <source>
        <strain evidence="3">CGMCC 4.7680</strain>
    </source>
</reference>
<keyword evidence="1" id="KW-1133">Transmembrane helix</keyword>
<dbReference type="Proteomes" id="UP000649955">
    <property type="component" value="Unassembled WGS sequence"/>
</dbReference>
<protein>
    <submittedName>
        <fullName evidence="2">Uncharacterized protein</fullName>
    </submittedName>
</protein>